<dbReference type="InterPro" id="IPR011042">
    <property type="entry name" value="6-blade_b-propeller_TolB-like"/>
</dbReference>
<evidence type="ECO:0000256" key="1">
    <source>
        <dbReference type="ARBA" id="ARBA00009820"/>
    </source>
</evidence>
<feature type="region of interest" description="Disordered" evidence="2">
    <location>
        <begin position="365"/>
        <end position="391"/>
    </location>
</feature>
<dbReference type="Pfam" id="PF07676">
    <property type="entry name" value="PD40"/>
    <property type="match status" value="3"/>
</dbReference>
<organism evidence="4 5">
    <name type="scientific">Humisphaera borealis</name>
    <dbReference type="NCBI Taxonomy" id="2807512"/>
    <lineage>
        <taxon>Bacteria</taxon>
        <taxon>Pseudomonadati</taxon>
        <taxon>Planctomycetota</taxon>
        <taxon>Phycisphaerae</taxon>
        <taxon>Tepidisphaerales</taxon>
        <taxon>Tepidisphaeraceae</taxon>
        <taxon>Humisphaera</taxon>
    </lineage>
</organism>
<feature type="domain" description="PEGA" evidence="3">
    <location>
        <begin position="185"/>
        <end position="251"/>
    </location>
</feature>
<protein>
    <submittedName>
        <fullName evidence="4">PD40 domain-containing protein</fullName>
    </submittedName>
</protein>
<dbReference type="PANTHER" id="PTHR36842:SF1">
    <property type="entry name" value="PROTEIN TOLB"/>
    <property type="match status" value="1"/>
</dbReference>
<proteinExistence type="inferred from homology"/>
<dbReference type="InterPro" id="IPR013229">
    <property type="entry name" value="PEGA"/>
</dbReference>
<feature type="domain" description="PEGA" evidence="3">
    <location>
        <begin position="36"/>
        <end position="103"/>
    </location>
</feature>
<dbReference type="Gene3D" id="2.120.10.30">
    <property type="entry name" value="TolB, C-terminal domain"/>
    <property type="match status" value="3"/>
</dbReference>
<dbReference type="KEGG" id="hbs:IPV69_20150"/>
<accession>A0A7M2WTE8</accession>
<dbReference type="AlphaFoldDB" id="A0A7M2WTE8"/>
<evidence type="ECO:0000259" key="3">
    <source>
        <dbReference type="Pfam" id="PF08308"/>
    </source>
</evidence>
<feature type="compositionally biased region" description="Low complexity" evidence="2">
    <location>
        <begin position="365"/>
        <end position="388"/>
    </location>
</feature>
<name>A0A7M2WTE8_9BACT</name>
<keyword evidence="5" id="KW-1185">Reference proteome</keyword>
<dbReference type="InterPro" id="IPR011659">
    <property type="entry name" value="WD40"/>
</dbReference>
<dbReference type="Proteomes" id="UP000593765">
    <property type="component" value="Chromosome"/>
</dbReference>
<feature type="region of interest" description="Disordered" evidence="2">
    <location>
        <begin position="542"/>
        <end position="571"/>
    </location>
</feature>
<gene>
    <name evidence="4" type="ORF">IPV69_20150</name>
</gene>
<evidence type="ECO:0000313" key="4">
    <source>
        <dbReference type="EMBL" id="QOV88534.1"/>
    </source>
</evidence>
<dbReference type="PANTHER" id="PTHR36842">
    <property type="entry name" value="PROTEIN TOLB HOMOLOG"/>
    <property type="match status" value="1"/>
</dbReference>
<evidence type="ECO:0000313" key="5">
    <source>
        <dbReference type="Proteomes" id="UP000593765"/>
    </source>
</evidence>
<comment type="similarity">
    <text evidence="1">Belongs to the TolB family.</text>
</comment>
<sequence length="732" mass="78178">MRSDFRDRAVLNSILRLTLLLAVATTAVGCGGGRLITIKTVPADASIVVDGVPRPKAPITERFSFGGGQFHTVFVSRPGYTDKTILLDGTSEQTEVTVTLKPRSRRVRFIVTPLPAIVKIGGKPVADAAVTQASTELEFAVDASGGWIPHVVSAERPGFRRTERVIRFTDADAVYTLPLEPERKTVVIKTEPAGADVIVDGTSFGPSPVTLEDLVIATDPQTNAWVDRAVQAIKPGYEPATSKISWDNGQTEYLLKLGIRTKTIRLKTEPPGAIVRMGQKVLPHKTDGLVELPLDYAPLNASGEMPVHELTISPPAGANNPATTLKIGWEEGKVDYAVTLSPPPNATATATTKPAVTTAVATLPSSPVTPVTTRPAVPTTTATAATTPSVPPITGTGAGLAMIKPAFRLEKSRWFVDADPRKVPLTRDVNEPDGRKPVLVARAPAGATVDGVVTSPDGGIVAWATLRAVDGSLRSQLFAHTVASNKPPVELTDGQALDLMPSFSPDGQRLLFASDRISAGQLATYEVMINLPGFAVRAAPGETSDTELWPSLDSSPRPRLYTESRPTDGSPSRLVAIETVTGKRTDLEHPGTQPRISPRSDAIVFVRGDPNTGKRDIWLLKIGENAPVNLTRSPNDDDFDPTWSKTGSRIAFASDRRLPGHSSPAQPSAAPPITESDINLWVLRVSKPSEAIPVTQNPARDDNPAWSGDDSALYFRSSRGGEWGVWKADLPK</sequence>
<reference evidence="4 5" key="1">
    <citation type="submission" date="2020-10" db="EMBL/GenBank/DDBJ databases">
        <title>Wide distribution of Phycisphaera-like planctomycetes from WD2101 soil group in peatlands and genome analysis of the first cultivated representative.</title>
        <authorList>
            <person name="Dedysh S.N."/>
            <person name="Beletsky A.V."/>
            <person name="Ivanova A."/>
            <person name="Kulichevskaya I.S."/>
            <person name="Suzina N.E."/>
            <person name="Philippov D.A."/>
            <person name="Rakitin A.L."/>
            <person name="Mardanov A.V."/>
            <person name="Ravin N.V."/>
        </authorList>
    </citation>
    <scope>NUCLEOTIDE SEQUENCE [LARGE SCALE GENOMIC DNA]</scope>
    <source>
        <strain evidence="4 5">M1803</strain>
    </source>
</reference>
<dbReference type="RefSeq" id="WP_206291521.1">
    <property type="nucleotide sequence ID" value="NZ_CP063458.1"/>
</dbReference>
<evidence type="ECO:0000256" key="2">
    <source>
        <dbReference type="SAM" id="MobiDB-lite"/>
    </source>
</evidence>
<dbReference type="PROSITE" id="PS51257">
    <property type="entry name" value="PROKAR_LIPOPROTEIN"/>
    <property type="match status" value="1"/>
</dbReference>
<dbReference type="Pfam" id="PF08308">
    <property type="entry name" value="PEGA"/>
    <property type="match status" value="2"/>
</dbReference>
<dbReference type="EMBL" id="CP063458">
    <property type="protein sequence ID" value="QOV88534.1"/>
    <property type="molecule type" value="Genomic_DNA"/>
</dbReference>
<dbReference type="SUPFAM" id="SSF82171">
    <property type="entry name" value="DPP6 N-terminal domain-like"/>
    <property type="match status" value="1"/>
</dbReference>